<dbReference type="AlphaFoldDB" id="A0A2T7GAD3"/>
<organism evidence="3 4">
    <name type="scientific">Pelagivirga sediminicola</name>
    <dbReference type="NCBI Taxonomy" id="2170575"/>
    <lineage>
        <taxon>Bacteria</taxon>
        <taxon>Pseudomonadati</taxon>
        <taxon>Pseudomonadota</taxon>
        <taxon>Alphaproteobacteria</taxon>
        <taxon>Rhodobacterales</taxon>
        <taxon>Paracoccaceae</taxon>
        <taxon>Pelagivirga</taxon>
    </lineage>
</organism>
<dbReference type="PANTHER" id="PTHR36438:SF1">
    <property type="entry name" value="IRON-SULFUR CLUSTER REPAIR PROTEIN YTFE"/>
    <property type="match status" value="1"/>
</dbReference>
<evidence type="ECO:0000313" key="4">
    <source>
        <dbReference type="Proteomes" id="UP000244446"/>
    </source>
</evidence>
<sequence length="124" mass="13987">MSCVSDPFQTRPVGQITAPLPGATSVFRHIKLVFCCHGDVPLQEAADRRGMDAFIDRMRHDDDDDGQTLQRHDSPTYDRTPSEDNYPSSQALYSGLAQFKADLMEHIHLENNIRFPRFEGASHA</sequence>
<dbReference type="Pfam" id="PF04405">
    <property type="entry name" value="ScdA_N"/>
    <property type="match status" value="1"/>
</dbReference>
<dbReference type="PANTHER" id="PTHR36438">
    <property type="entry name" value="IRON-SULFUR CLUSTER REPAIR PROTEIN YTFE"/>
    <property type="match status" value="1"/>
</dbReference>
<dbReference type="InterPro" id="IPR019903">
    <property type="entry name" value="RIC_family"/>
</dbReference>
<dbReference type="EMBL" id="QCYH01000002">
    <property type="protein sequence ID" value="PVA11369.1"/>
    <property type="molecule type" value="Genomic_DNA"/>
</dbReference>
<dbReference type="OrthoDB" id="9797132at2"/>
<protein>
    <submittedName>
        <fullName evidence="3">Uncharacterized protein</fullName>
    </submittedName>
</protein>
<evidence type="ECO:0000313" key="3">
    <source>
        <dbReference type="EMBL" id="PVA11369.1"/>
    </source>
</evidence>
<evidence type="ECO:0000256" key="1">
    <source>
        <dbReference type="ARBA" id="ARBA00004496"/>
    </source>
</evidence>
<dbReference type="RefSeq" id="WP_108691342.1">
    <property type="nucleotide sequence ID" value="NZ_QCYH01000002.1"/>
</dbReference>
<proteinExistence type="predicted"/>
<dbReference type="GO" id="GO:0005737">
    <property type="term" value="C:cytoplasm"/>
    <property type="evidence" value="ECO:0007669"/>
    <property type="project" value="UniProtKB-SubCell"/>
</dbReference>
<feature type="compositionally biased region" description="Basic and acidic residues" evidence="2">
    <location>
        <begin position="70"/>
        <end position="82"/>
    </location>
</feature>
<dbReference type="Proteomes" id="UP000244446">
    <property type="component" value="Unassembled WGS sequence"/>
</dbReference>
<reference evidence="3 4" key="1">
    <citation type="submission" date="2018-04" db="EMBL/GenBank/DDBJ databases">
        <title>Pelagivirga bohaiensis gen. nov., sp. nov., a bacterium isolated from the Bohai Sea.</title>
        <authorList>
            <person name="Ji X."/>
        </authorList>
    </citation>
    <scope>NUCLEOTIDE SEQUENCE [LARGE SCALE GENOMIC DNA]</scope>
    <source>
        <strain evidence="3 4">BH-SD19</strain>
    </source>
</reference>
<evidence type="ECO:0000256" key="2">
    <source>
        <dbReference type="SAM" id="MobiDB-lite"/>
    </source>
</evidence>
<dbReference type="Gene3D" id="1.20.120.520">
    <property type="entry name" value="nmb1532 protein domain like"/>
    <property type="match status" value="1"/>
</dbReference>
<feature type="region of interest" description="Disordered" evidence="2">
    <location>
        <begin position="58"/>
        <end position="89"/>
    </location>
</feature>
<comment type="caution">
    <text evidence="3">The sequence shown here is derived from an EMBL/GenBank/DDBJ whole genome shotgun (WGS) entry which is preliminary data.</text>
</comment>
<accession>A0A2T7GAD3</accession>
<keyword evidence="4" id="KW-1185">Reference proteome</keyword>
<comment type="subcellular location">
    <subcellularLocation>
        <location evidence="1">Cytoplasm</location>
    </subcellularLocation>
</comment>
<gene>
    <name evidence="3" type="ORF">DC366_04580</name>
</gene>
<name>A0A2T7GAD3_9RHOB</name>